<sequence length="950" mass="107859">MLQKGMAKYRTLPFWNPDLPLKERIDDLISRLTLEEKAGLISAQQQGIERLGISEWWIGCEIARGYVGRSSNEPSTVFPQPIGLAATFDTNLMYQIGEAAGKETRVYYQKEKKGKLMVWGPTVDMERDPRWGRTEEAYGEDPYLTGEMTKAYTKGLKGDDEFYYLTAPTLKHFCANNNEKDRGKCSANLEPRTKHEYYYKAFQPAITEGGAVSIMAAYNELSGVPAILNPELKTVVKDQWGLEFVVSDGCDFSQNITEHHYVDSHAESVALAIRAGTDIMTDDKELVYTAVLEAIRTNLLTEAELNESLKRVLKVRFHLGEFDPEDRNPYAKISEQIIICKEHIALNNRAAKEQMVLLKNSGILPLSKESGKVAVIGPLADTNYADWYTGFSTYQVSPLTGLKEYLGEEAVSYDNGYDRIAFKVKATGNYLTVRDSGEVVTEADIPGEREIFECHSWDRDVQNFYSVCHKKFLRDEGEEGIKATGISTYHWFVKEGFNCKKFTDMKQEEYTTINLWNGMEALIDKDGYLKSSLPSRMTEEKQFQLEIQSSGIERAKALAREAKTAIVIVGNDPMQVARECYDREDIVLPKHQQELIRAVYDVNPNTIVVVVASYPYALNWEKIHIPAILHTCHAGPELGKALTEVLYGSYNPAGRVPMTWYTSVRELPDIMDYDIKKNRTTYLYYDGKPLFPFGHGLSYSAFLYDKLIVKLLENSNGHSEKIQVTLNVKNTSKFGGEEVVQIYFRAMKSRVDRPLKQLCGFQRIYIEAGETKEITFDINKETLQFYDVTREKFCVESGEYIFQAGSSSEDIRLEHRIWIDGENIPAQTLEKTTPSINYDDKEGVAMLFSKKLAKHYLVTKYTHGILKYQQVNMNNRTAVVLEAATAEGGRRIFVYIDSIQEEPICTIEIPITLGSEAFVSCSQQIKTTTGIHDLYLVLESRVSLLSLRLV</sequence>
<keyword evidence="5" id="KW-1185">Reference proteome</keyword>
<dbReference type="InterPro" id="IPR013783">
    <property type="entry name" value="Ig-like_fold"/>
</dbReference>
<dbReference type="GO" id="GO:0031222">
    <property type="term" value="P:arabinan catabolic process"/>
    <property type="evidence" value="ECO:0007669"/>
    <property type="project" value="TreeGrafter"/>
</dbReference>
<dbReference type="InterPro" id="IPR026891">
    <property type="entry name" value="Fn3-like"/>
</dbReference>
<dbReference type="InterPro" id="IPR001764">
    <property type="entry name" value="Glyco_hydro_3_N"/>
</dbReference>
<dbReference type="InterPro" id="IPR005084">
    <property type="entry name" value="CBM6"/>
</dbReference>
<name>A0A6S6R782_9FIRM</name>
<dbReference type="Pfam" id="PF01915">
    <property type="entry name" value="Glyco_hydro_3_C"/>
    <property type="match status" value="1"/>
</dbReference>
<keyword evidence="3" id="KW-0378">Hydrolase</keyword>
<dbReference type="Pfam" id="PF14310">
    <property type="entry name" value="Fn3-like"/>
    <property type="match status" value="1"/>
</dbReference>
<evidence type="ECO:0000256" key="3">
    <source>
        <dbReference type="ARBA" id="ARBA00022801"/>
    </source>
</evidence>
<accession>A0A6S6R782</accession>
<dbReference type="PANTHER" id="PTHR42721:SF3">
    <property type="entry name" value="BETA-D-XYLOSIDASE 5-RELATED"/>
    <property type="match status" value="1"/>
</dbReference>
<evidence type="ECO:0000313" key="5">
    <source>
        <dbReference type="Proteomes" id="UP000515561"/>
    </source>
</evidence>
<dbReference type="InterPro" id="IPR002772">
    <property type="entry name" value="Glyco_hydro_3_C"/>
</dbReference>
<protein>
    <submittedName>
        <fullName evidence="4">Glucan 1,4-alpha-glucosidase</fullName>
    </submittedName>
</protein>
<dbReference type="Gene3D" id="2.60.120.380">
    <property type="match status" value="1"/>
</dbReference>
<dbReference type="InterPro" id="IPR017853">
    <property type="entry name" value="GH"/>
</dbReference>
<dbReference type="SUPFAM" id="SSF52279">
    <property type="entry name" value="Beta-D-glucan exohydrolase, C-terminal domain"/>
    <property type="match status" value="1"/>
</dbReference>
<dbReference type="GO" id="GO:0030246">
    <property type="term" value="F:carbohydrate binding"/>
    <property type="evidence" value="ECO:0007669"/>
    <property type="project" value="InterPro"/>
</dbReference>
<evidence type="ECO:0000313" key="4">
    <source>
        <dbReference type="EMBL" id="BCJ95867.1"/>
    </source>
</evidence>
<dbReference type="KEGG" id="acel:acsn021_34360"/>
<evidence type="ECO:0000256" key="2">
    <source>
        <dbReference type="ARBA" id="ARBA00022729"/>
    </source>
</evidence>
<evidence type="ECO:0000256" key="1">
    <source>
        <dbReference type="ARBA" id="ARBA00005336"/>
    </source>
</evidence>
<dbReference type="SMART" id="SM01217">
    <property type="entry name" value="Fn3_like"/>
    <property type="match status" value="1"/>
</dbReference>
<dbReference type="SUPFAM" id="SSF51445">
    <property type="entry name" value="(Trans)glycosidases"/>
    <property type="match status" value="1"/>
</dbReference>
<dbReference type="InterPro" id="IPR036962">
    <property type="entry name" value="Glyco_hydro_3_N_sf"/>
</dbReference>
<dbReference type="InterPro" id="IPR036881">
    <property type="entry name" value="Glyco_hydro_3_C_sf"/>
</dbReference>
<dbReference type="Gene3D" id="2.60.120.260">
    <property type="entry name" value="Galactose-binding domain-like"/>
    <property type="match status" value="1"/>
</dbReference>
<dbReference type="EMBL" id="AP023367">
    <property type="protein sequence ID" value="BCJ95867.1"/>
    <property type="molecule type" value="Genomic_DNA"/>
</dbReference>
<dbReference type="GO" id="GO:0009044">
    <property type="term" value="F:xylan 1,4-beta-xylosidase activity"/>
    <property type="evidence" value="ECO:0007669"/>
    <property type="project" value="InterPro"/>
</dbReference>
<dbReference type="FunFam" id="2.60.40.10:FF:000495">
    <property type="entry name" value="Periplasmic beta-glucosidase"/>
    <property type="match status" value="1"/>
</dbReference>
<dbReference type="InterPro" id="IPR008999">
    <property type="entry name" value="Actin-crosslinking"/>
</dbReference>
<organism evidence="4 5">
    <name type="scientific">Anaerocolumna cellulosilytica</name>
    <dbReference type="NCBI Taxonomy" id="433286"/>
    <lineage>
        <taxon>Bacteria</taxon>
        <taxon>Bacillati</taxon>
        <taxon>Bacillota</taxon>
        <taxon>Clostridia</taxon>
        <taxon>Lachnospirales</taxon>
        <taxon>Lachnospiraceae</taxon>
        <taxon>Anaerocolumna</taxon>
    </lineage>
</organism>
<dbReference type="AlphaFoldDB" id="A0A6S6R782"/>
<dbReference type="CDD" id="cd04084">
    <property type="entry name" value="CBM6_xylanase-like"/>
    <property type="match status" value="1"/>
</dbReference>
<dbReference type="GO" id="GO:0008422">
    <property type="term" value="F:beta-glucosidase activity"/>
    <property type="evidence" value="ECO:0007669"/>
    <property type="project" value="UniProtKB-ARBA"/>
</dbReference>
<reference evidence="4 5" key="1">
    <citation type="journal article" date="2016" name="Int. J. Syst. Evol. Microbiol.">
        <title>Descriptions of Anaerotaenia torta gen. nov., sp. nov. and Anaerocolumna cellulosilytica gen. nov., sp. nov. isolated from a methanogenic reactor of cattle waste.</title>
        <authorList>
            <person name="Uek A."/>
            <person name="Ohtaki Y."/>
            <person name="Kaku N."/>
            <person name="Ueki K."/>
        </authorList>
    </citation>
    <scope>NUCLEOTIDE SEQUENCE [LARGE SCALE GENOMIC DNA]</scope>
    <source>
        <strain evidence="4 5">SN021</strain>
    </source>
</reference>
<dbReference type="Pfam" id="PF03422">
    <property type="entry name" value="CBM_6"/>
    <property type="match status" value="1"/>
</dbReference>
<dbReference type="Gene3D" id="3.20.20.300">
    <property type="entry name" value="Glycoside hydrolase, family 3, N-terminal domain"/>
    <property type="match status" value="1"/>
</dbReference>
<dbReference type="RefSeq" id="WP_184092265.1">
    <property type="nucleotide sequence ID" value="NZ_AP023367.1"/>
</dbReference>
<keyword evidence="2" id="KW-0732">Signal</keyword>
<dbReference type="Pfam" id="PF00933">
    <property type="entry name" value="Glyco_hydro_3"/>
    <property type="match status" value="1"/>
</dbReference>
<dbReference type="Gene3D" id="2.60.40.10">
    <property type="entry name" value="Immunoglobulins"/>
    <property type="match status" value="1"/>
</dbReference>
<dbReference type="SUPFAM" id="SSF50405">
    <property type="entry name" value="Actin-crosslinking proteins"/>
    <property type="match status" value="1"/>
</dbReference>
<dbReference type="InterPro" id="IPR044993">
    <property type="entry name" value="BXL"/>
</dbReference>
<dbReference type="PANTHER" id="PTHR42721">
    <property type="entry name" value="SUGAR HYDROLASE-RELATED"/>
    <property type="match status" value="1"/>
</dbReference>
<proteinExistence type="inferred from homology"/>
<dbReference type="GO" id="GO:0046556">
    <property type="term" value="F:alpha-L-arabinofuranosidase activity"/>
    <property type="evidence" value="ECO:0007669"/>
    <property type="project" value="TreeGrafter"/>
</dbReference>
<comment type="similarity">
    <text evidence="1">Belongs to the glycosyl hydrolase 3 family.</text>
</comment>
<dbReference type="GO" id="GO:0045493">
    <property type="term" value="P:xylan catabolic process"/>
    <property type="evidence" value="ECO:0007669"/>
    <property type="project" value="InterPro"/>
</dbReference>
<dbReference type="PRINTS" id="PR00133">
    <property type="entry name" value="GLHYDRLASE3"/>
</dbReference>
<dbReference type="Proteomes" id="UP000515561">
    <property type="component" value="Chromosome"/>
</dbReference>
<dbReference type="Gene3D" id="3.40.50.1700">
    <property type="entry name" value="Glycoside hydrolase family 3 C-terminal domain"/>
    <property type="match status" value="1"/>
</dbReference>
<gene>
    <name evidence="4" type="ORF">acsn021_34360</name>
</gene>